<name>A0A4Q2S8D2_9ACTN</name>
<sequence length="143" mass="15302">MQVGWSEVVARCGRRRPWARGPREQRHQSGPGAGDPEQGDRRSGEHGQAEAEHLHRLVVVPVARGGPRGSLRELLVDRGRRVRRVCAVGGMGRGGPLRGGRRECGRPGGAGMRGQPVHGEDRQQGSRSPPGPGHGPQPRSTCA</sequence>
<dbReference type="AlphaFoldDB" id="A0A4Q2S8D2"/>
<feature type="compositionally biased region" description="Basic and acidic residues" evidence="1">
    <location>
        <begin position="38"/>
        <end position="55"/>
    </location>
</feature>
<protein>
    <submittedName>
        <fullName evidence="2">Uncharacterized protein</fullName>
    </submittedName>
</protein>
<feature type="region of interest" description="Disordered" evidence="1">
    <location>
        <begin position="1"/>
        <end position="58"/>
    </location>
</feature>
<organism evidence="2 3">
    <name type="scientific">Nocardioides ganghwensis</name>
    <dbReference type="NCBI Taxonomy" id="252230"/>
    <lineage>
        <taxon>Bacteria</taxon>
        <taxon>Bacillati</taxon>
        <taxon>Actinomycetota</taxon>
        <taxon>Actinomycetes</taxon>
        <taxon>Propionibacteriales</taxon>
        <taxon>Nocardioidaceae</taxon>
        <taxon>Nocardioides</taxon>
    </lineage>
</organism>
<comment type="caution">
    <text evidence="2">The sequence shown here is derived from an EMBL/GenBank/DDBJ whole genome shotgun (WGS) entry which is preliminary data.</text>
</comment>
<feature type="region of interest" description="Disordered" evidence="1">
    <location>
        <begin position="89"/>
        <end position="143"/>
    </location>
</feature>
<proteinExistence type="predicted"/>
<dbReference type="Proteomes" id="UP000293291">
    <property type="component" value="Unassembled WGS sequence"/>
</dbReference>
<evidence type="ECO:0000256" key="1">
    <source>
        <dbReference type="SAM" id="MobiDB-lite"/>
    </source>
</evidence>
<reference evidence="2 3" key="1">
    <citation type="submission" date="2019-01" db="EMBL/GenBank/DDBJ databases">
        <title>Novel species of Nocardioides.</title>
        <authorList>
            <person name="Liu Q."/>
            <person name="Xin Y.-H."/>
        </authorList>
    </citation>
    <scope>NUCLEOTIDE SEQUENCE [LARGE SCALE GENOMIC DNA]</scope>
    <source>
        <strain evidence="2 3">CGMCC 4.6875</strain>
    </source>
</reference>
<evidence type="ECO:0000313" key="2">
    <source>
        <dbReference type="EMBL" id="RYB98106.1"/>
    </source>
</evidence>
<accession>A0A4Q2S8D2</accession>
<keyword evidence="3" id="KW-1185">Reference proteome</keyword>
<evidence type="ECO:0000313" key="3">
    <source>
        <dbReference type="Proteomes" id="UP000293291"/>
    </source>
</evidence>
<dbReference type="EMBL" id="SDWU01000025">
    <property type="protein sequence ID" value="RYB98106.1"/>
    <property type="molecule type" value="Genomic_DNA"/>
</dbReference>
<feature type="compositionally biased region" description="Gly residues" evidence="1">
    <location>
        <begin position="89"/>
        <end position="98"/>
    </location>
</feature>
<gene>
    <name evidence="2" type="ORF">EUA07_18690</name>
</gene>